<dbReference type="Gene3D" id="3.40.50.1000">
    <property type="entry name" value="HAD superfamily/HAD-like"/>
    <property type="match status" value="1"/>
</dbReference>
<keyword evidence="1" id="KW-0378">Hydrolase</keyword>
<evidence type="ECO:0000313" key="2">
    <source>
        <dbReference type="Proteomes" id="UP000094067"/>
    </source>
</evidence>
<dbReference type="GO" id="GO:0016791">
    <property type="term" value="F:phosphatase activity"/>
    <property type="evidence" value="ECO:0007669"/>
    <property type="project" value="UniProtKB-ARBA"/>
</dbReference>
<dbReference type="Pfam" id="PF08282">
    <property type="entry name" value="Hydrolase_3"/>
    <property type="match status" value="1"/>
</dbReference>
<dbReference type="PATRIC" id="fig|1432052.4.peg.1480"/>
<sequence>MIKVLCLDYDNTVFDHRAGKIPESAEKALEAVRGMCRIVLASGRFFNDVWNAPIKELIKPDGIIHSNGSMVEAEGLVLKETFLDPKLQKEVLDFAYSHELCLGGLYEGKWYTTNPEKQLSRWKGKEQLFRRELHDAGMLYEIPMHALYLDDTVEAARLIAENFPGLRTPLMNEITGGADVIPSYLSKAYGLTLLLEHWGLGFAETAAVGDSMNDLEMIQAAGVGIAMGNGVSALKEAADFVTADISEDGLKRALEYLELLP</sequence>
<proteinExistence type="predicted"/>
<comment type="caution">
    <text evidence="1">The sequence shown here is derived from an EMBL/GenBank/DDBJ whole genome shotgun (WGS) entry which is preliminary data.</text>
</comment>
<dbReference type="GO" id="GO:0005829">
    <property type="term" value="C:cytosol"/>
    <property type="evidence" value="ECO:0007669"/>
    <property type="project" value="TreeGrafter"/>
</dbReference>
<accession>A0A1E3A9H5</accession>
<dbReference type="InterPro" id="IPR036412">
    <property type="entry name" value="HAD-like_sf"/>
</dbReference>
<dbReference type="AlphaFoldDB" id="A0A1E3A9H5"/>
<dbReference type="PROSITE" id="PS01229">
    <property type="entry name" value="COF_2"/>
    <property type="match status" value="1"/>
</dbReference>
<dbReference type="InterPro" id="IPR006379">
    <property type="entry name" value="HAD-SF_hydro_IIB"/>
</dbReference>
<dbReference type="EMBL" id="MCGH01000002">
    <property type="protein sequence ID" value="ODM05430.1"/>
    <property type="molecule type" value="Genomic_DNA"/>
</dbReference>
<gene>
    <name evidence="1" type="primary">ywpJ_1</name>
    <name evidence="1" type="ORF">BEI61_01318</name>
</gene>
<dbReference type="EC" id="3.1.3.-" evidence="1"/>
<dbReference type="GO" id="GO:0000287">
    <property type="term" value="F:magnesium ion binding"/>
    <property type="evidence" value="ECO:0007669"/>
    <property type="project" value="TreeGrafter"/>
</dbReference>
<evidence type="ECO:0000313" key="1">
    <source>
        <dbReference type="EMBL" id="ODM05430.1"/>
    </source>
</evidence>
<reference evidence="1 2" key="1">
    <citation type="submission" date="2016-07" db="EMBL/GenBank/DDBJ databases">
        <title>Characterization of isolates of Eisenbergiella tayi derived from blood cultures, using whole genome sequencing.</title>
        <authorList>
            <person name="Burdz T."/>
            <person name="Wiebe D."/>
            <person name="Huynh C."/>
            <person name="Bernard K."/>
        </authorList>
    </citation>
    <scope>NUCLEOTIDE SEQUENCE [LARGE SCALE GENOMIC DNA]</scope>
    <source>
        <strain evidence="1 2">NML 110608</strain>
    </source>
</reference>
<dbReference type="PANTHER" id="PTHR10000">
    <property type="entry name" value="PHOSPHOSERINE PHOSPHATASE"/>
    <property type="match status" value="1"/>
</dbReference>
<protein>
    <submittedName>
        <fullName evidence="1">Putative phosphatase YwpJ</fullName>
        <ecNumber evidence="1">3.1.3.-</ecNumber>
    </submittedName>
</protein>
<dbReference type="SUPFAM" id="SSF56784">
    <property type="entry name" value="HAD-like"/>
    <property type="match status" value="1"/>
</dbReference>
<name>A0A1E3A9H5_9FIRM</name>
<dbReference type="Gene3D" id="3.30.1240.10">
    <property type="match status" value="1"/>
</dbReference>
<organism evidence="1 2">
    <name type="scientific">Eisenbergiella tayi</name>
    <dbReference type="NCBI Taxonomy" id="1432052"/>
    <lineage>
        <taxon>Bacteria</taxon>
        <taxon>Bacillati</taxon>
        <taxon>Bacillota</taxon>
        <taxon>Clostridia</taxon>
        <taxon>Lachnospirales</taxon>
        <taxon>Lachnospiraceae</taxon>
        <taxon>Eisenbergiella</taxon>
    </lineage>
</organism>
<dbReference type="Proteomes" id="UP000094067">
    <property type="component" value="Unassembled WGS sequence"/>
</dbReference>
<dbReference type="InterPro" id="IPR023214">
    <property type="entry name" value="HAD_sf"/>
</dbReference>
<dbReference type="PANTHER" id="PTHR10000:SF8">
    <property type="entry name" value="HAD SUPERFAMILY HYDROLASE-LIKE, TYPE 3"/>
    <property type="match status" value="1"/>
</dbReference>
<dbReference type="NCBIfam" id="TIGR01484">
    <property type="entry name" value="HAD-SF-IIB"/>
    <property type="match status" value="1"/>
</dbReference>
<dbReference type="RefSeq" id="WP_044970918.1">
    <property type="nucleotide sequence ID" value="NZ_MCGH01000002.1"/>
</dbReference>